<dbReference type="PANTHER" id="PTHR35176:SF6">
    <property type="entry name" value="HEME OXYGENASE HI_0854-RELATED"/>
    <property type="match status" value="1"/>
</dbReference>
<dbReference type="Proteomes" id="UP001596157">
    <property type="component" value="Unassembled WGS sequence"/>
</dbReference>
<keyword evidence="4" id="KW-1185">Reference proteome</keyword>
<dbReference type="Pfam" id="PF01243">
    <property type="entry name" value="PNPOx_N"/>
    <property type="match status" value="1"/>
</dbReference>
<gene>
    <name evidence="3" type="ORF">ACFPM7_01360</name>
</gene>
<feature type="domain" description="Pyridoxamine 5'-phosphate oxidase N-terminal" evidence="2">
    <location>
        <begin position="12"/>
        <end position="146"/>
    </location>
</feature>
<dbReference type="InterPro" id="IPR052019">
    <property type="entry name" value="F420H2_bilvrd_red/Heme_oxyg"/>
</dbReference>
<organism evidence="3 4">
    <name type="scientific">Actinokineospora guangxiensis</name>
    <dbReference type="NCBI Taxonomy" id="1490288"/>
    <lineage>
        <taxon>Bacteria</taxon>
        <taxon>Bacillati</taxon>
        <taxon>Actinomycetota</taxon>
        <taxon>Actinomycetes</taxon>
        <taxon>Pseudonocardiales</taxon>
        <taxon>Pseudonocardiaceae</taxon>
        <taxon>Actinokineospora</taxon>
    </lineage>
</organism>
<dbReference type="Gene3D" id="2.30.110.10">
    <property type="entry name" value="Electron Transport, Fmn-binding Protein, Chain A"/>
    <property type="match status" value="1"/>
</dbReference>
<proteinExistence type="predicted"/>
<accession>A0ABW0EGC3</accession>
<evidence type="ECO:0000256" key="1">
    <source>
        <dbReference type="ARBA" id="ARBA00023002"/>
    </source>
</evidence>
<reference evidence="4" key="1">
    <citation type="journal article" date="2019" name="Int. J. Syst. Evol. Microbiol.">
        <title>The Global Catalogue of Microorganisms (GCM) 10K type strain sequencing project: providing services to taxonomists for standard genome sequencing and annotation.</title>
        <authorList>
            <consortium name="The Broad Institute Genomics Platform"/>
            <consortium name="The Broad Institute Genome Sequencing Center for Infectious Disease"/>
            <person name="Wu L."/>
            <person name="Ma J."/>
        </authorList>
    </citation>
    <scope>NUCLEOTIDE SEQUENCE [LARGE SCALE GENOMIC DNA]</scope>
    <source>
        <strain evidence="4">CCUG 59778</strain>
    </source>
</reference>
<sequence length="155" mass="16671">MGSRREQIRMTDAEVVAFLAAEKTMAVATLGPSGRPHLTALWYVPDGVTLSTWTYAASQKVANLRRAAQATVLVEAGESYEELRGVSLECDVEVIEDEAGVVRIGGAILHRYSGSEEAATAGAQFIRAQAAKRVGLVLRPTKVVSWDHRKLGGGY</sequence>
<comment type="caution">
    <text evidence="3">The sequence shown here is derived from an EMBL/GenBank/DDBJ whole genome shotgun (WGS) entry which is preliminary data.</text>
</comment>
<evidence type="ECO:0000313" key="4">
    <source>
        <dbReference type="Proteomes" id="UP001596157"/>
    </source>
</evidence>
<dbReference type="RefSeq" id="WP_378242850.1">
    <property type="nucleotide sequence ID" value="NZ_JBHSKF010000001.1"/>
</dbReference>
<dbReference type="SUPFAM" id="SSF50475">
    <property type="entry name" value="FMN-binding split barrel"/>
    <property type="match status" value="1"/>
</dbReference>
<keyword evidence="1" id="KW-0560">Oxidoreductase</keyword>
<protein>
    <submittedName>
        <fullName evidence="3">Pyridoxamine 5'-phosphate oxidase family protein</fullName>
    </submittedName>
</protein>
<dbReference type="InterPro" id="IPR011576">
    <property type="entry name" value="Pyridox_Oxase_N"/>
</dbReference>
<dbReference type="InterPro" id="IPR012349">
    <property type="entry name" value="Split_barrel_FMN-bd"/>
</dbReference>
<dbReference type="EMBL" id="JBHSKF010000001">
    <property type="protein sequence ID" value="MFC5285686.1"/>
    <property type="molecule type" value="Genomic_DNA"/>
</dbReference>
<evidence type="ECO:0000259" key="2">
    <source>
        <dbReference type="Pfam" id="PF01243"/>
    </source>
</evidence>
<name>A0ABW0EGC3_9PSEU</name>
<evidence type="ECO:0000313" key="3">
    <source>
        <dbReference type="EMBL" id="MFC5285686.1"/>
    </source>
</evidence>
<dbReference type="PANTHER" id="PTHR35176">
    <property type="entry name" value="HEME OXYGENASE HI_0854-RELATED"/>
    <property type="match status" value="1"/>
</dbReference>